<dbReference type="AlphaFoldDB" id="W5NG51"/>
<feature type="domain" description="C2H2-type" evidence="5">
    <location>
        <begin position="344"/>
        <end position="368"/>
    </location>
</feature>
<reference evidence="7" key="1">
    <citation type="submission" date="2011-12" db="EMBL/GenBank/DDBJ databases">
        <title>The Draft Genome of Lepisosteus oculatus.</title>
        <authorList>
            <consortium name="The Broad Institute Genome Assembly &amp; Analysis Group"/>
            <consortium name="Computational R&amp;D Group"/>
            <consortium name="and Sequencing Platform"/>
            <person name="Di Palma F."/>
            <person name="Alfoldi J."/>
            <person name="Johnson J."/>
            <person name="Berlin A."/>
            <person name="Gnerre S."/>
            <person name="Jaffe D."/>
            <person name="MacCallum I."/>
            <person name="Young S."/>
            <person name="Walker B.J."/>
            <person name="Lander E.S."/>
            <person name="Lindblad-Toh K."/>
        </authorList>
    </citation>
    <scope>NUCLEOTIDE SEQUENCE [LARGE SCALE GENOMIC DNA]</scope>
</reference>
<proteinExistence type="inferred from homology"/>
<accession>W5NG51</accession>
<sequence length="443" mass="52275">QVRVFPNSCSHKHMGKEKGRDSILEPLSLPERPGCTAPPDNSMPVPCLLCTESCSPAEKEALLKHMVLEHKLVISDVKLIADFQRYILYWKKRFAEHPITEFCSVIRTNSEGPVERQEDYFLLCDVLPEDRVLREQLQQKRLEAILEQQQKERNETIFHRTCMFCTEEFTGNRSFLLNHMAKEHDFNMGLPDNIVFCEQFLDTLQRKLDNLDCLLCNKTQRQVDVLYAGVRSRQTRLESEKNRFYEKFYILNHFELGKTWEEVQSEDDREMMEDHDDDWSDWQDHPVCAVCLFCEHQSETMDRIYSHMEETHGFDLHKIKAELGLNFYEQVKLVNFIRREIHQCQCYGCQDKFSSKTQVLEHLMDAKHVMALPEKHKWDQPQYYFPTYENDALLCALSDSESESESCEQRKDIPVIAEDISNLQALKQKSVLNQLLKEKTIFN</sequence>
<keyword evidence="3" id="KW-0862">Zinc</keyword>
<name>W5NG51_LEPOC</name>
<organism evidence="6 7">
    <name type="scientific">Lepisosteus oculatus</name>
    <name type="common">Spotted gar</name>
    <dbReference type="NCBI Taxonomy" id="7918"/>
    <lineage>
        <taxon>Eukaryota</taxon>
        <taxon>Metazoa</taxon>
        <taxon>Chordata</taxon>
        <taxon>Craniata</taxon>
        <taxon>Vertebrata</taxon>
        <taxon>Euteleostomi</taxon>
        <taxon>Actinopterygii</taxon>
        <taxon>Neopterygii</taxon>
        <taxon>Holostei</taxon>
        <taxon>Semionotiformes</taxon>
        <taxon>Lepisosteidae</taxon>
        <taxon>Lepisosteus</taxon>
    </lineage>
</organism>
<evidence type="ECO:0000313" key="7">
    <source>
        <dbReference type="Proteomes" id="UP000018468"/>
    </source>
</evidence>
<dbReference type="STRING" id="7918.ENSLOCP00000019610"/>
<evidence type="ECO:0000259" key="5">
    <source>
        <dbReference type="PROSITE" id="PS00028"/>
    </source>
</evidence>
<keyword evidence="2" id="KW-0863">Zinc-finger</keyword>
<reference evidence="6" key="3">
    <citation type="submission" date="2025-09" db="UniProtKB">
        <authorList>
            <consortium name="Ensembl"/>
        </authorList>
    </citation>
    <scope>IDENTIFICATION</scope>
</reference>
<comment type="similarity">
    <text evidence="4">Belongs to the ZNF277 family.</text>
</comment>
<dbReference type="InterPro" id="IPR041661">
    <property type="entry name" value="ZN622/Rei1/Reh1_Znf-C2H2"/>
</dbReference>
<evidence type="ECO:0000256" key="4">
    <source>
        <dbReference type="ARBA" id="ARBA00034119"/>
    </source>
</evidence>
<dbReference type="eggNOG" id="KOG2482">
    <property type="taxonomic scope" value="Eukaryota"/>
</dbReference>
<keyword evidence="1" id="KW-0479">Metal-binding</keyword>
<dbReference type="HOGENOM" id="CLU_033436_0_0_1"/>
<dbReference type="PANTHER" id="PTHR13267">
    <property type="entry name" value="ZINC FINGER PROTEIN 277"/>
    <property type="match status" value="1"/>
</dbReference>
<dbReference type="InterPro" id="IPR036236">
    <property type="entry name" value="Znf_C2H2_sf"/>
</dbReference>
<evidence type="ECO:0000256" key="3">
    <source>
        <dbReference type="ARBA" id="ARBA00022833"/>
    </source>
</evidence>
<dbReference type="SUPFAM" id="SSF57667">
    <property type="entry name" value="beta-beta-alpha zinc fingers"/>
    <property type="match status" value="1"/>
</dbReference>
<evidence type="ECO:0000313" key="6">
    <source>
        <dbReference type="Ensembl" id="ENSLOCP00000019610.1"/>
    </source>
</evidence>
<reference evidence="6" key="2">
    <citation type="submission" date="2025-08" db="UniProtKB">
        <authorList>
            <consortium name="Ensembl"/>
        </authorList>
    </citation>
    <scope>IDENTIFICATION</scope>
</reference>
<dbReference type="PROSITE" id="PS00028">
    <property type="entry name" value="ZINC_FINGER_C2H2_1"/>
    <property type="match status" value="1"/>
</dbReference>
<dbReference type="Proteomes" id="UP000018468">
    <property type="component" value="Linkage group LG8"/>
</dbReference>
<evidence type="ECO:0000256" key="2">
    <source>
        <dbReference type="ARBA" id="ARBA00022771"/>
    </source>
</evidence>
<dbReference type="SMART" id="SM00355">
    <property type="entry name" value="ZnF_C2H2"/>
    <property type="match status" value="4"/>
</dbReference>
<dbReference type="GeneTree" id="ENSGT00390000010852"/>
<evidence type="ECO:0000256" key="1">
    <source>
        <dbReference type="ARBA" id="ARBA00022723"/>
    </source>
</evidence>
<dbReference type="Pfam" id="PF12756">
    <property type="entry name" value="zf-C2H2_2"/>
    <property type="match status" value="2"/>
</dbReference>
<dbReference type="OMA" id="WDKPEFF"/>
<dbReference type="InterPro" id="IPR013087">
    <property type="entry name" value="Znf_C2H2_type"/>
</dbReference>
<keyword evidence="7" id="KW-1185">Reference proteome</keyword>
<dbReference type="PANTHER" id="PTHR13267:SF3">
    <property type="entry name" value="ZINC FINGER PROTEIN 277"/>
    <property type="match status" value="1"/>
</dbReference>
<protein>
    <submittedName>
        <fullName evidence="6">Zinc finger protein 277</fullName>
    </submittedName>
</protein>
<dbReference type="Ensembl" id="ENSLOCT00000019642.1">
    <property type="protein sequence ID" value="ENSLOCP00000019610.1"/>
    <property type="gene ID" value="ENSLOCG00000015928.1"/>
</dbReference>
<dbReference type="InParanoid" id="W5NG51"/>
<dbReference type="EMBL" id="AHAT01021096">
    <property type="status" value="NOT_ANNOTATED_CDS"/>
    <property type="molecule type" value="Genomic_DNA"/>
</dbReference>
<dbReference type="EMBL" id="AHAT01021097">
    <property type="status" value="NOT_ANNOTATED_CDS"/>
    <property type="molecule type" value="Genomic_DNA"/>
</dbReference>
<dbReference type="Bgee" id="ENSLOCG00000015928">
    <property type="expression patterns" value="Expressed in muscle tissue and 13 other cell types or tissues"/>
</dbReference>
<dbReference type="InterPro" id="IPR040048">
    <property type="entry name" value="ZNF277"/>
</dbReference>
<dbReference type="GO" id="GO:0008270">
    <property type="term" value="F:zinc ion binding"/>
    <property type="evidence" value="ECO:0007669"/>
    <property type="project" value="UniProtKB-KW"/>
</dbReference>